<organism evidence="1">
    <name type="scientific">Ursus maritimus</name>
    <name type="common">Polar bear</name>
    <name type="synonym">Thalarctos maritimus</name>
    <dbReference type="NCBI Taxonomy" id="29073"/>
    <lineage>
        <taxon>Eukaryota</taxon>
        <taxon>Metazoa</taxon>
        <taxon>Chordata</taxon>
        <taxon>Craniata</taxon>
        <taxon>Vertebrata</taxon>
        <taxon>Euteleostomi</taxon>
        <taxon>Mammalia</taxon>
        <taxon>Eutheria</taxon>
        <taxon>Laurasiatheria</taxon>
        <taxon>Carnivora</taxon>
        <taxon>Caniformia</taxon>
        <taxon>Ursidae</taxon>
        <taxon>Ursus</taxon>
    </lineage>
</organism>
<name>A0A452TS26_URSMA</name>
<evidence type="ECO:0000313" key="1">
    <source>
        <dbReference type="Ensembl" id="ENSUMAP00000011044"/>
    </source>
</evidence>
<dbReference type="AlphaFoldDB" id="A0A452TS26"/>
<reference evidence="1" key="1">
    <citation type="submission" date="2019-03" db="UniProtKB">
        <authorList>
            <consortium name="Ensembl"/>
        </authorList>
    </citation>
    <scope>IDENTIFICATION</scope>
</reference>
<sequence length="126" mass="14148">MTLSGYLGLNHATTFGSSRWIPSSWFPWVIQLGCTLCGRPNNSILSVPEDSLNHDVDFIWFMTGRMNLTYKHVTIQTLVEALGISFDTNKPMFLPMVQPVTCTACPNEGLQLICLHPDTFSLYTFS</sequence>
<dbReference type="GeneTree" id="ENSGT01000000220957"/>
<protein>
    <submittedName>
        <fullName evidence="1">Uncharacterized protein</fullName>
    </submittedName>
</protein>
<proteinExistence type="predicted"/>
<dbReference type="Ensembl" id="ENSUMAT00000013152.1">
    <property type="protein sequence ID" value="ENSUMAP00000011044.1"/>
    <property type="gene ID" value="ENSUMAG00000008325.1"/>
</dbReference>
<accession>A0A452TS26</accession>